<dbReference type="EMBL" id="ML993971">
    <property type="protein sequence ID" value="KAF2201551.1"/>
    <property type="molecule type" value="Genomic_DNA"/>
</dbReference>
<proteinExistence type="inferred from homology"/>
<organism evidence="4 5">
    <name type="scientific">Delitschia confertaspora ATCC 74209</name>
    <dbReference type="NCBI Taxonomy" id="1513339"/>
    <lineage>
        <taxon>Eukaryota</taxon>
        <taxon>Fungi</taxon>
        <taxon>Dikarya</taxon>
        <taxon>Ascomycota</taxon>
        <taxon>Pezizomycotina</taxon>
        <taxon>Dothideomycetes</taxon>
        <taxon>Pleosporomycetidae</taxon>
        <taxon>Pleosporales</taxon>
        <taxon>Delitschiaceae</taxon>
        <taxon>Delitschia</taxon>
    </lineage>
</organism>
<gene>
    <name evidence="4" type="ORF">GQ43DRAFT_371202</name>
</gene>
<dbReference type="OrthoDB" id="191139at2759"/>
<reference evidence="4" key="1">
    <citation type="journal article" date="2020" name="Stud. Mycol.">
        <title>101 Dothideomycetes genomes: a test case for predicting lifestyles and emergence of pathogens.</title>
        <authorList>
            <person name="Haridas S."/>
            <person name="Albert R."/>
            <person name="Binder M."/>
            <person name="Bloem J."/>
            <person name="Labutti K."/>
            <person name="Salamov A."/>
            <person name="Andreopoulos B."/>
            <person name="Baker S."/>
            <person name="Barry K."/>
            <person name="Bills G."/>
            <person name="Bluhm B."/>
            <person name="Cannon C."/>
            <person name="Castanera R."/>
            <person name="Culley D."/>
            <person name="Daum C."/>
            <person name="Ezra D."/>
            <person name="Gonzalez J."/>
            <person name="Henrissat B."/>
            <person name="Kuo A."/>
            <person name="Liang C."/>
            <person name="Lipzen A."/>
            <person name="Lutzoni F."/>
            <person name="Magnuson J."/>
            <person name="Mondo S."/>
            <person name="Nolan M."/>
            <person name="Ohm R."/>
            <person name="Pangilinan J."/>
            <person name="Park H.-J."/>
            <person name="Ramirez L."/>
            <person name="Alfaro M."/>
            <person name="Sun H."/>
            <person name="Tritt A."/>
            <person name="Yoshinaga Y."/>
            <person name="Zwiers L.-H."/>
            <person name="Turgeon B."/>
            <person name="Goodwin S."/>
            <person name="Spatafora J."/>
            <person name="Crous P."/>
            <person name="Grigoriev I."/>
        </authorList>
    </citation>
    <scope>NUCLEOTIDE SEQUENCE</scope>
    <source>
        <strain evidence="4">ATCC 74209</strain>
    </source>
</reference>
<dbReference type="PRINTS" id="PR00080">
    <property type="entry name" value="SDRFAMILY"/>
</dbReference>
<evidence type="ECO:0000313" key="4">
    <source>
        <dbReference type="EMBL" id="KAF2201551.1"/>
    </source>
</evidence>
<keyword evidence="2" id="KW-0560">Oxidoreductase</keyword>
<dbReference type="Gene3D" id="3.40.50.720">
    <property type="entry name" value="NAD(P)-binding Rossmann-like Domain"/>
    <property type="match status" value="1"/>
</dbReference>
<dbReference type="PANTHER" id="PTHR24320">
    <property type="entry name" value="RETINOL DEHYDROGENASE"/>
    <property type="match status" value="1"/>
</dbReference>
<name>A0A9P4JNP2_9PLEO</name>
<dbReference type="AlphaFoldDB" id="A0A9P4JNP2"/>
<dbReference type="PANTHER" id="PTHR24320:SF154">
    <property type="entry name" value="OXIDOREDUCTASE, SHORT-CHAIN DEHYDROGENASE_REDUCTASE FAMILY (AFU_ORTHOLOGUE AFUA_2G04560)"/>
    <property type="match status" value="1"/>
</dbReference>
<sequence>MTAIITHRNFNLADTPDLSGKVAVITGGHAGIGRVITTQLLLHGVSKVYILARSKDKYEKSKAQWTRDHGLQKVDVEARTDFVQCDLTSIKHVARVATELVANLERLDVLINNAAMALTTDATLSPDGIEAVFATNHVGHFTLTNILLPLIERTAATHGEARIVNTSSPLHMICQELNLAELESPTQVKASAALDSVWRYGRSKLANILFTRRLAKILQKKGVDHVYVNSYFPGNIPTDAWEAWKPVIGDVLGALPQGIFHWIGQCPAEGAATAIFLAASNEVVSGDMKGKYFTPIAYEEKPSALAEDKDLANNLWYWSDHRITKVLGEGWAEAGNQTEAVEK</sequence>
<dbReference type="GO" id="GO:0016491">
    <property type="term" value="F:oxidoreductase activity"/>
    <property type="evidence" value="ECO:0007669"/>
    <property type="project" value="UniProtKB-KW"/>
</dbReference>
<accession>A0A9P4JNP2</accession>
<evidence type="ECO:0000313" key="5">
    <source>
        <dbReference type="Proteomes" id="UP000799536"/>
    </source>
</evidence>
<comment type="similarity">
    <text evidence="1 3">Belongs to the short-chain dehydrogenases/reductases (SDR) family.</text>
</comment>
<evidence type="ECO:0000256" key="3">
    <source>
        <dbReference type="RuleBase" id="RU000363"/>
    </source>
</evidence>
<evidence type="ECO:0000256" key="1">
    <source>
        <dbReference type="ARBA" id="ARBA00006484"/>
    </source>
</evidence>
<dbReference type="Pfam" id="PF00106">
    <property type="entry name" value="adh_short"/>
    <property type="match status" value="1"/>
</dbReference>
<evidence type="ECO:0000256" key="2">
    <source>
        <dbReference type="ARBA" id="ARBA00023002"/>
    </source>
</evidence>
<protein>
    <submittedName>
        <fullName evidence="4">Short chain dehydrogenase/reductase</fullName>
    </submittedName>
</protein>
<keyword evidence="5" id="KW-1185">Reference proteome</keyword>
<dbReference type="Proteomes" id="UP000799536">
    <property type="component" value="Unassembled WGS sequence"/>
</dbReference>
<dbReference type="PRINTS" id="PR00081">
    <property type="entry name" value="GDHRDH"/>
</dbReference>
<comment type="caution">
    <text evidence="4">The sequence shown here is derived from an EMBL/GenBank/DDBJ whole genome shotgun (WGS) entry which is preliminary data.</text>
</comment>
<dbReference type="InterPro" id="IPR036291">
    <property type="entry name" value="NAD(P)-bd_dom_sf"/>
</dbReference>
<dbReference type="InterPro" id="IPR002347">
    <property type="entry name" value="SDR_fam"/>
</dbReference>
<dbReference type="SUPFAM" id="SSF51735">
    <property type="entry name" value="NAD(P)-binding Rossmann-fold domains"/>
    <property type="match status" value="1"/>
</dbReference>